<dbReference type="AlphaFoldDB" id="A0AAV3PZF9"/>
<dbReference type="Proteomes" id="UP001454036">
    <property type="component" value="Unassembled WGS sequence"/>
</dbReference>
<accession>A0AAV3PZF9</accession>
<dbReference type="SUPFAM" id="SSF47699">
    <property type="entry name" value="Bifunctional inhibitor/lipid-transfer protein/seed storage 2S albumin"/>
    <property type="match status" value="1"/>
</dbReference>
<proteinExistence type="predicted"/>
<dbReference type="EMBL" id="BAABME010002601">
    <property type="protein sequence ID" value="GAA0155352.1"/>
    <property type="molecule type" value="Genomic_DNA"/>
</dbReference>
<organism evidence="3 4">
    <name type="scientific">Lithospermum erythrorhizon</name>
    <name type="common">Purple gromwell</name>
    <name type="synonym">Lithospermum officinale var. erythrorhizon</name>
    <dbReference type="NCBI Taxonomy" id="34254"/>
    <lineage>
        <taxon>Eukaryota</taxon>
        <taxon>Viridiplantae</taxon>
        <taxon>Streptophyta</taxon>
        <taxon>Embryophyta</taxon>
        <taxon>Tracheophyta</taxon>
        <taxon>Spermatophyta</taxon>
        <taxon>Magnoliopsida</taxon>
        <taxon>eudicotyledons</taxon>
        <taxon>Gunneridae</taxon>
        <taxon>Pentapetalae</taxon>
        <taxon>asterids</taxon>
        <taxon>lamiids</taxon>
        <taxon>Boraginales</taxon>
        <taxon>Boraginaceae</taxon>
        <taxon>Boraginoideae</taxon>
        <taxon>Lithospermeae</taxon>
        <taxon>Lithospermum</taxon>
    </lineage>
</organism>
<feature type="chain" id="PRO_5044011000" description="Bifunctional inhibitor/plant lipid transfer protein/seed storage helical domain-containing protein" evidence="1">
    <location>
        <begin position="24"/>
        <end position="125"/>
    </location>
</feature>
<dbReference type="Pfam" id="PF14368">
    <property type="entry name" value="LTP_2"/>
    <property type="match status" value="1"/>
</dbReference>
<dbReference type="Gene3D" id="1.10.110.10">
    <property type="entry name" value="Plant lipid-transfer and hydrophobic proteins"/>
    <property type="match status" value="1"/>
</dbReference>
<protein>
    <recommendedName>
        <fullName evidence="2">Bifunctional inhibitor/plant lipid transfer protein/seed storage helical domain-containing protein</fullName>
    </recommendedName>
</protein>
<evidence type="ECO:0000256" key="1">
    <source>
        <dbReference type="SAM" id="SignalP"/>
    </source>
</evidence>
<dbReference type="GO" id="GO:0005504">
    <property type="term" value="F:fatty acid binding"/>
    <property type="evidence" value="ECO:0007669"/>
    <property type="project" value="InterPro"/>
</dbReference>
<sequence>METSMKNICVFGVLALLAIAADAGRCGKSDPDTEAMKLIDCAPAARDEHAQVLKTCCIQVEQLEKNPRCLCAVVFSDTAKSSGAKPEIALTIPKRCNLLKRPVGYKCGRKVKITSQSFKTEKMYW</sequence>
<evidence type="ECO:0000313" key="4">
    <source>
        <dbReference type="Proteomes" id="UP001454036"/>
    </source>
</evidence>
<dbReference type="PANTHER" id="PTHR33122:SF4">
    <property type="entry name" value="OS04G0415800 PROTEIN"/>
    <property type="match status" value="1"/>
</dbReference>
<dbReference type="CDD" id="cd00010">
    <property type="entry name" value="AAI_LTSS"/>
    <property type="match status" value="1"/>
</dbReference>
<evidence type="ECO:0000313" key="3">
    <source>
        <dbReference type="EMBL" id="GAA0155352.1"/>
    </source>
</evidence>
<feature type="signal peptide" evidence="1">
    <location>
        <begin position="1"/>
        <end position="23"/>
    </location>
</feature>
<keyword evidence="4" id="KW-1185">Reference proteome</keyword>
<gene>
    <name evidence="3" type="ORF">LIER_13101</name>
</gene>
<name>A0AAV3PZF9_LITER</name>
<dbReference type="InterPro" id="IPR016140">
    <property type="entry name" value="Bifunc_inhib/LTP/seed_store"/>
</dbReference>
<feature type="domain" description="Bifunctional inhibitor/plant lipid transfer protein/seed storage helical" evidence="2">
    <location>
        <begin position="32"/>
        <end position="103"/>
    </location>
</feature>
<dbReference type="InterPro" id="IPR036312">
    <property type="entry name" value="Bifun_inhib/LTP/seed_sf"/>
</dbReference>
<dbReference type="GO" id="GO:0009627">
    <property type="term" value="P:systemic acquired resistance"/>
    <property type="evidence" value="ECO:0007669"/>
    <property type="project" value="InterPro"/>
</dbReference>
<dbReference type="InterPro" id="IPR039265">
    <property type="entry name" value="DIR1-like"/>
</dbReference>
<dbReference type="PANTHER" id="PTHR33122">
    <property type="entry name" value="LIPID BINDING PROTEIN-RELATED"/>
    <property type="match status" value="1"/>
</dbReference>
<comment type="caution">
    <text evidence="3">The sequence shown here is derived from an EMBL/GenBank/DDBJ whole genome shotgun (WGS) entry which is preliminary data.</text>
</comment>
<keyword evidence="1" id="KW-0732">Signal</keyword>
<evidence type="ECO:0000259" key="2">
    <source>
        <dbReference type="Pfam" id="PF14368"/>
    </source>
</evidence>
<reference evidence="3 4" key="1">
    <citation type="submission" date="2024-01" db="EMBL/GenBank/DDBJ databases">
        <title>The complete chloroplast genome sequence of Lithospermum erythrorhizon: insights into the phylogenetic relationship among Boraginaceae species and the maternal lineages of purple gromwells.</title>
        <authorList>
            <person name="Okada T."/>
            <person name="Watanabe K."/>
        </authorList>
    </citation>
    <scope>NUCLEOTIDE SEQUENCE [LARGE SCALE GENOMIC DNA]</scope>
</reference>